<dbReference type="Gene3D" id="2.40.170.20">
    <property type="entry name" value="TonB-dependent receptor, beta-barrel domain"/>
    <property type="match status" value="1"/>
</dbReference>
<feature type="short sequence motif" description="TonB C-terminal box" evidence="11">
    <location>
        <begin position="698"/>
        <end position="715"/>
    </location>
</feature>
<keyword evidence="16" id="KW-1185">Reference proteome</keyword>
<keyword evidence="4 10" id="KW-1134">Transmembrane beta strand</keyword>
<evidence type="ECO:0000259" key="14">
    <source>
        <dbReference type="Pfam" id="PF07715"/>
    </source>
</evidence>
<dbReference type="InterPro" id="IPR036942">
    <property type="entry name" value="Beta-barrel_TonB_sf"/>
</dbReference>
<dbReference type="Gene3D" id="2.170.130.10">
    <property type="entry name" value="TonB-dependent receptor, plug domain"/>
    <property type="match status" value="1"/>
</dbReference>
<dbReference type="InterPro" id="IPR011276">
    <property type="entry name" value="TonB_haem/Hb_rcpt"/>
</dbReference>
<dbReference type="PROSITE" id="PS52016">
    <property type="entry name" value="TONB_DEPENDENT_REC_3"/>
    <property type="match status" value="1"/>
</dbReference>
<dbReference type="PANTHER" id="PTHR30069:SF41">
    <property type="entry name" value="HEME_HEMOPEXIN UTILIZATION PROTEIN C"/>
    <property type="match status" value="1"/>
</dbReference>
<keyword evidence="7 12" id="KW-0798">TonB box</keyword>
<dbReference type="InterPro" id="IPR012910">
    <property type="entry name" value="Plug_dom"/>
</dbReference>
<protein>
    <submittedName>
        <fullName evidence="15">Putative TonB-dependent receptor</fullName>
    </submittedName>
</protein>
<dbReference type="NCBIfam" id="TIGR01785">
    <property type="entry name" value="TonB-hemin"/>
    <property type="match status" value="1"/>
</dbReference>
<organism evidence="15 16">
    <name type="scientific">Pseudooceanicola marinus</name>
    <dbReference type="NCBI Taxonomy" id="396013"/>
    <lineage>
        <taxon>Bacteria</taxon>
        <taxon>Pseudomonadati</taxon>
        <taxon>Pseudomonadota</taxon>
        <taxon>Alphaproteobacteria</taxon>
        <taxon>Rhodobacterales</taxon>
        <taxon>Paracoccaceae</taxon>
        <taxon>Pseudooceanicola</taxon>
    </lineage>
</organism>
<evidence type="ECO:0000256" key="7">
    <source>
        <dbReference type="ARBA" id="ARBA00023077"/>
    </source>
</evidence>
<dbReference type="InterPro" id="IPR000531">
    <property type="entry name" value="Beta-barrel_TonB"/>
</dbReference>
<evidence type="ECO:0000256" key="5">
    <source>
        <dbReference type="ARBA" id="ARBA00022692"/>
    </source>
</evidence>
<dbReference type="RefSeq" id="WP_085888911.1">
    <property type="nucleotide sequence ID" value="NZ_FWFN01000005.1"/>
</dbReference>
<dbReference type="InterPro" id="IPR010917">
    <property type="entry name" value="TonB_rcpt_CS"/>
</dbReference>
<evidence type="ECO:0000256" key="12">
    <source>
        <dbReference type="RuleBase" id="RU003357"/>
    </source>
</evidence>
<dbReference type="PANTHER" id="PTHR30069">
    <property type="entry name" value="TONB-DEPENDENT OUTER MEMBRANE RECEPTOR"/>
    <property type="match status" value="1"/>
</dbReference>
<evidence type="ECO:0000256" key="4">
    <source>
        <dbReference type="ARBA" id="ARBA00022452"/>
    </source>
</evidence>
<proteinExistence type="inferred from homology"/>
<evidence type="ECO:0000259" key="13">
    <source>
        <dbReference type="Pfam" id="PF00593"/>
    </source>
</evidence>
<evidence type="ECO:0000256" key="11">
    <source>
        <dbReference type="PROSITE-ProRule" id="PRU10144"/>
    </source>
</evidence>
<evidence type="ECO:0000256" key="9">
    <source>
        <dbReference type="ARBA" id="ARBA00023237"/>
    </source>
</evidence>
<keyword evidence="3 10" id="KW-0813">Transport</keyword>
<dbReference type="GO" id="GO:0015344">
    <property type="term" value="F:siderophore uptake transmembrane transporter activity"/>
    <property type="evidence" value="ECO:0007669"/>
    <property type="project" value="TreeGrafter"/>
</dbReference>
<keyword evidence="8 10" id="KW-0472">Membrane</keyword>
<dbReference type="CDD" id="cd01347">
    <property type="entry name" value="ligand_gated_channel"/>
    <property type="match status" value="1"/>
</dbReference>
<evidence type="ECO:0000256" key="1">
    <source>
        <dbReference type="ARBA" id="ARBA00004571"/>
    </source>
</evidence>
<evidence type="ECO:0000256" key="2">
    <source>
        <dbReference type="ARBA" id="ARBA00009810"/>
    </source>
</evidence>
<feature type="domain" description="TonB-dependent receptor-like beta-barrel" evidence="13">
    <location>
        <begin position="252"/>
        <end position="682"/>
    </location>
</feature>
<evidence type="ECO:0000256" key="10">
    <source>
        <dbReference type="PROSITE-ProRule" id="PRU01360"/>
    </source>
</evidence>
<dbReference type="Pfam" id="PF07715">
    <property type="entry name" value="Plug"/>
    <property type="match status" value="1"/>
</dbReference>
<dbReference type="PROSITE" id="PS01156">
    <property type="entry name" value="TONB_DEPENDENT_REC_2"/>
    <property type="match status" value="1"/>
</dbReference>
<evidence type="ECO:0000256" key="3">
    <source>
        <dbReference type="ARBA" id="ARBA00022448"/>
    </source>
</evidence>
<name>A0A1X6ZQ01_9RHOB</name>
<evidence type="ECO:0000256" key="6">
    <source>
        <dbReference type="ARBA" id="ARBA00022729"/>
    </source>
</evidence>
<dbReference type="InterPro" id="IPR039426">
    <property type="entry name" value="TonB-dep_rcpt-like"/>
</dbReference>
<keyword evidence="15" id="KW-0675">Receptor</keyword>
<dbReference type="GO" id="GO:0009279">
    <property type="term" value="C:cell outer membrane"/>
    <property type="evidence" value="ECO:0007669"/>
    <property type="project" value="UniProtKB-SubCell"/>
</dbReference>
<reference evidence="15 16" key="1">
    <citation type="submission" date="2017-03" db="EMBL/GenBank/DDBJ databases">
        <authorList>
            <person name="Afonso C.L."/>
            <person name="Miller P.J."/>
            <person name="Scott M.A."/>
            <person name="Spackman E."/>
            <person name="Goraichik I."/>
            <person name="Dimitrov K.M."/>
            <person name="Suarez D.L."/>
            <person name="Swayne D.E."/>
        </authorList>
    </citation>
    <scope>NUCLEOTIDE SEQUENCE [LARGE SCALE GENOMIC DNA]</scope>
    <source>
        <strain evidence="15 16">CECT 7751</strain>
    </source>
</reference>
<keyword evidence="6" id="KW-0732">Signal</keyword>
<dbReference type="GO" id="GO:0044718">
    <property type="term" value="P:siderophore transmembrane transport"/>
    <property type="evidence" value="ECO:0007669"/>
    <property type="project" value="TreeGrafter"/>
</dbReference>
<dbReference type="EMBL" id="FWFN01000005">
    <property type="protein sequence ID" value="SLN57550.1"/>
    <property type="molecule type" value="Genomic_DNA"/>
</dbReference>
<dbReference type="Pfam" id="PF00593">
    <property type="entry name" value="TonB_dep_Rec_b-barrel"/>
    <property type="match status" value="1"/>
</dbReference>
<dbReference type="AlphaFoldDB" id="A0A1X6ZQ01"/>
<comment type="subcellular location">
    <subcellularLocation>
        <location evidence="1 10">Cell outer membrane</location>
        <topology evidence="1 10">Multi-pass membrane protein</topology>
    </subcellularLocation>
</comment>
<evidence type="ECO:0000256" key="8">
    <source>
        <dbReference type="ARBA" id="ARBA00023136"/>
    </source>
</evidence>
<sequence length="715" mass="76756">MSHPMRALGRSVLLATGASGLILSPTHALSQSSPDPALVLDPIRVQSDQEGTDTAATSAVDAADLQTRYSGNPQTALNALPGVSTRQSSNQPGIEVNIRGLSGFGRVNAMIDGVPQSFKNTASHESSGGSLLYVQPEFLSAIEVERGAVSGAAGNGTLAGAANFRTLSLDDILLEGRSEGGMTRLKFGDNGYEYSGLVTYGKRLEGLWSGAGHADILLGYAKSDEGNYATGDGELDDGSAGRGSANTPEGRLVKIVLAPSEAHELSFGLLGYENTFQNSSYTWDVDNRTYTADYAYRPGSDLINLDLSAYYNDTTLTYPGTGGSYAGRETEEETYGLSLSNRSHLVLSGGRRLVLDYGLSWTRDDFQTHSMRGGNHPGTLDKASLFADATLDMGATTLFGGLRYDYWRADGYRPPYSAGVADCPADGPDCGDEWVDRDGGTWLPKIGIRHAVNEALTLEASYAHTFRPPTTHEMFYALVPFGDGVGSGMTNNLDLDPETSRTLELSAHYRQQGLLTAGDSAWLRVTAFQSRIENYIVNEFVDIPGDPYSRAMWVNTDGSTRMRGLEVEGGYDSGKVYANLSLSISDTDDQPYGQGTGMGNGMTSAQPERMATLDIGLRTLEERLTLGTQVRYVGESQQAAFDWGSYPDGAYMAETDSYTLVDLYGSYAITEAAQLFFSVENLFDESYGYPGGSAAAYEEMTGRGRTVIAGLTTRF</sequence>
<dbReference type="Proteomes" id="UP000193963">
    <property type="component" value="Unassembled WGS sequence"/>
</dbReference>
<dbReference type="OrthoDB" id="9760333at2"/>
<keyword evidence="9 10" id="KW-0998">Cell outer membrane</keyword>
<accession>A0A1X6ZQ01</accession>
<gene>
    <name evidence="15" type="ORF">PSM7751_02892</name>
</gene>
<keyword evidence="5 10" id="KW-0812">Transmembrane</keyword>
<dbReference type="GO" id="GO:0015232">
    <property type="term" value="F:heme transmembrane transporter activity"/>
    <property type="evidence" value="ECO:0007669"/>
    <property type="project" value="InterPro"/>
</dbReference>
<dbReference type="SUPFAM" id="SSF56935">
    <property type="entry name" value="Porins"/>
    <property type="match status" value="1"/>
</dbReference>
<evidence type="ECO:0000313" key="15">
    <source>
        <dbReference type="EMBL" id="SLN57550.1"/>
    </source>
</evidence>
<comment type="similarity">
    <text evidence="2 10 12">Belongs to the TonB-dependent receptor family.</text>
</comment>
<evidence type="ECO:0000313" key="16">
    <source>
        <dbReference type="Proteomes" id="UP000193963"/>
    </source>
</evidence>
<dbReference type="InterPro" id="IPR037066">
    <property type="entry name" value="Plug_dom_sf"/>
</dbReference>
<feature type="domain" description="TonB-dependent receptor plug" evidence="14">
    <location>
        <begin position="54"/>
        <end position="161"/>
    </location>
</feature>